<protein>
    <submittedName>
        <fullName evidence="2">Uncharacterized protein</fullName>
    </submittedName>
</protein>
<accession>K7A1Q7</accession>
<dbReference type="Proteomes" id="UP000006251">
    <property type="component" value="Unassembled WGS sequence"/>
</dbReference>
<dbReference type="OrthoDB" id="6322584at2"/>
<name>K7A1Q7_9ALTE</name>
<feature type="chain" id="PRO_5003902478" evidence="1">
    <location>
        <begin position="24"/>
        <end position="90"/>
    </location>
</feature>
<dbReference type="EMBL" id="BAEQ01000045">
    <property type="protein sequence ID" value="GAC29450.1"/>
    <property type="molecule type" value="Genomic_DNA"/>
</dbReference>
<sequence length="90" mass="10176">MKLKNKSIFLILTLSVFTGTVSANTDLVTDKAITMQFIKESFERDSLVIDKADFENDVKALLAEKPYMPKQRFFARITGTLPATRAESEE</sequence>
<evidence type="ECO:0000313" key="2">
    <source>
        <dbReference type="EMBL" id="GAC29450.1"/>
    </source>
</evidence>
<keyword evidence="1" id="KW-0732">Signal</keyword>
<keyword evidence="3" id="KW-1185">Reference proteome</keyword>
<proteinExistence type="predicted"/>
<evidence type="ECO:0000313" key="3">
    <source>
        <dbReference type="Proteomes" id="UP000006251"/>
    </source>
</evidence>
<dbReference type="STRING" id="1121922.GCA_000428905_02195"/>
<evidence type="ECO:0000256" key="1">
    <source>
        <dbReference type="SAM" id="SignalP"/>
    </source>
</evidence>
<feature type="signal peptide" evidence="1">
    <location>
        <begin position="1"/>
        <end position="23"/>
    </location>
</feature>
<dbReference type="RefSeq" id="WP_006012384.1">
    <property type="nucleotide sequence ID" value="NZ_AUAV01000011.1"/>
</dbReference>
<organism evidence="2 3">
    <name type="scientific">Brumicola pallidula DSM 14239 = ACAM 615</name>
    <dbReference type="NCBI Taxonomy" id="1121922"/>
    <lineage>
        <taxon>Bacteria</taxon>
        <taxon>Pseudomonadati</taxon>
        <taxon>Pseudomonadota</taxon>
        <taxon>Gammaproteobacteria</taxon>
        <taxon>Alteromonadales</taxon>
        <taxon>Alteromonadaceae</taxon>
        <taxon>Brumicola</taxon>
    </lineage>
</organism>
<dbReference type="AlphaFoldDB" id="K7A1Q7"/>
<gene>
    <name evidence="2" type="ORF">GPAL_2595</name>
</gene>
<comment type="caution">
    <text evidence="2">The sequence shown here is derived from an EMBL/GenBank/DDBJ whole genome shotgun (WGS) entry which is preliminary data.</text>
</comment>
<reference evidence="3" key="1">
    <citation type="journal article" date="2014" name="Environ. Microbiol.">
        <title>Comparative genomics of the marine bacterial genus Glaciecola reveals the high degree of genomic diversity and genomic characteristic for cold adaptation.</title>
        <authorList>
            <person name="Qin Q.L."/>
            <person name="Xie B.B."/>
            <person name="Yu Y."/>
            <person name="Shu Y.L."/>
            <person name="Rong J.C."/>
            <person name="Zhang Y.J."/>
            <person name="Zhao D.L."/>
            <person name="Chen X.L."/>
            <person name="Zhang X.Y."/>
            <person name="Chen B."/>
            <person name="Zhou B.C."/>
            <person name="Zhang Y.Z."/>
        </authorList>
    </citation>
    <scope>NUCLEOTIDE SEQUENCE [LARGE SCALE GENOMIC DNA]</scope>
    <source>
        <strain evidence="3">ACAM 615</strain>
    </source>
</reference>